<protein>
    <submittedName>
        <fullName evidence="1">Uncharacterized protein</fullName>
    </submittedName>
</protein>
<organism evidence="1 2">
    <name type="scientific">Frigidibacter mobilis</name>
    <dbReference type="NCBI Taxonomy" id="1335048"/>
    <lineage>
        <taxon>Bacteria</taxon>
        <taxon>Pseudomonadati</taxon>
        <taxon>Pseudomonadota</taxon>
        <taxon>Alphaproteobacteria</taxon>
        <taxon>Rhodobacterales</taxon>
        <taxon>Paracoccaceae</taxon>
        <taxon>Frigidibacter</taxon>
    </lineage>
</organism>
<dbReference type="AlphaFoldDB" id="A0A165SXG1"/>
<sequence>MFDAAAAIDHRHIKAIGLALDPPAPAACGRSDGGPAIAVQKAMTAPNLRTARPSNRRSVVTMHDAVLQPELRAVRGNDRRCAVAMGQALVKPKLRAVRSHNKGWLLRPHISNCGHRDNRE</sequence>
<reference evidence="1 2" key="1">
    <citation type="submission" date="2015-09" db="EMBL/GenBank/DDBJ databases">
        <title>Complete genome sequence of Defluviimonas alba cai42t isolated from an oilfield in Xinjiang.</title>
        <authorList>
            <person name="Geng S."/>
            <person name="Pan X."/>
            <person name="Wu X."/>
        </authorList>
    </citation>
    <scope>NUCLEOTIDE SEQUENCE [LARGE SCALE GENOMIC DNA]</scope>
    <source>
        <strain evidence="2">cai42</strain>
        <plasmid evidence="2">cai42_Plasmidb</plasmid>
    </source>
</reference>
<name>A0A165SXG1_9RHOB</name>
<geneLocation type="plasmid" evidence="2">
    <name>cai42_Plasmidb</name>
</geneLocation>
<dbReference type="KEGG" id="daa:AKL17_2p0011"/>
<gene>
    <name evidence="1" type="ORF">AKL17_2p0011</name>
</gene>
<dbReference type="Proteomes" id="UP000076128">
    <property type="component" value="Plasmid pcai42B"/>
</dbReference>
<keyword evidence="2" id="KW-1185">Reference proteome</keyword>
<accession>A0A165SXG1</accession>
<evidence type="ECO:0000313" key="2">
    <source>
        <dbReference type="Proteomes" id="UP000076128"/>
    </source>
</evidence>
<keyword evidence="1" id="KW-0614">Plasmid</keyword>
<evidence type="ECO:0000313" key="1">
    <source>
        <dbReference type="EMBL" id="AMY72133.1"/>
    </source>
</evidence>
<proteinExistence type="predicted"/>
<dbReference type="EMBL" id="CP012663">
    <property type="protein sequence ID" value="AMY72133.1"/>
    <property type="molecule type" value="Genomic_DNA"/>
</dbReference>